<keyword evidence="4" id="KW-0274">FAD</keyword>
<dbReference type="InterPro" id="IPR006091">
    <property type="entry name" value="Acyl-CoA_Oxase/DH_mid-dom"/>
</dbReference>
<gene>
    <name evidence="9" type="ORF">UFOPK4173_00897</name>
</gene>
<feature type="domain" description="Acyl-CoA oxidase/dehydrogenase middle" evidence="7">
    <location>
        <begin position="126"/>
        <end position="223"/>
    </location>
</feature>
<proteinExistence type="inferred from homology"/>
<dbReference type="InterPro" id="IPR036250">
    <property type="entry name" value="AcylCo_DH-like_C"/>
</dbReference>
<feature type="domain" description="Acyl-CoA dehydrogenase/oxidase N-terminal" evidence="8">
    <location>
        <begin position="6"/>
        <end position="120"/>
    </location>
</feature>
<dbReference type="Pfam" id="PF00441">
    <property type="entry name" value="Acyl-CoA_dh_1"/>
    <property type="match status" value="1"/>
</dbReference>
<dbReference type="PANTHER" id="PTHR43292">
    <property type="entry name" value="ACYL-COA DEHYDROGENASE"/>
    <property type="match status" value="1"/>
</dbReference>
<evidence type="ECO:0000259" key="7">
    <source>
        <dbReference type="Pfam" id="PF02770"/>
    </source>
</evidence>
<keyword evidence="5" id="KW-0560">Oxidoreductase</keyword>
<evidence type="ECO:0000313" key="9">
    <source>
        <dbReference type="EMBL" id="CAB5033662.1"/>
    </source>
</evidence>
<dbReference type="InterPro" id="IPR052161">
    <property type="entry name" value="Mycobact_Acyl-CoA_DH"/>
</dbReference>
<evidence type="ECO:0000256" key="2">
    <source>
        <dbReference type="ARBA" id="ARBA00009347"/>
    </source>
</evidence>
<evidence type="ECO:0000256" key="4">
    <source>
        <dbReference type="ARBA" id="ARBA00022827"/>
    </source>
</evidence>
<dbReference type="Gene3D" id="1.10.540.10">
    <property type="entry name" value="Acyl-CoA dehydrogenase/oxidase, N-terminal domain"/>
    <property type="match status" value="1"/>
</dbReference>
<keyword evidence="3" id="KW-0285">Flavoprotein</keyword>
<dbReference type="InterPro" id="IPR009100">
    <property type="entry name" value="AcylCoA_DH/oxidase_NM_dom_sf"/>
</dbReference>
<protein>
    <submittedName>
        <fullName evidence="9">Unannotated protein</fullName>
    </submittedName>
</protein>
<accession>A0A6J7RYI3</accession>
<evidence type="ECO:0000259" key="8">
    <source>
        <dbReference type="Pfam" id="PF02771"/>
    </source>
</evidence>
<dbReference type="SUPFAM" id="SSF56645">
    <property type="entry name" value="Acyl-CoA dehydrogenase NM domain-like"/>
    <property type="match status" value="1"/>
</dbReference>
<name>A0A6J7RYI3_9ZZZZ</name>
<dbReference type="InterPro" id="IPR013786">
    <property type="entry name" value="AcylCoA_DH/ox_N"/>
</dbReference>
<dbReference type="InterPro" id="IPR037069">
    <property type="entry name" value="AcylCoA_DH/ox_N_sf"/>
</dbReference>
<dbReference type="Gene3D" id="2.40.110.10">
    <property type="entry name" value="Butyryl-CoA Dehydrogenase, subunit A, domain 2"/>
    <property type="match status" value="1"/>
</dbReference>
<dbReference type="InterPro" id="IPR009075">
    <property type="entry name" value="AcylCo_DH/oxidase_C"/>
</dbReference>
<evidence type="ECO:0000256" key="1">
    <source>
        <dbReference type="ARBA" id="ARBA00001974"/>
    </source>
</evidence>
<evidence type="ECO:0000256" key="3">
    <source>
        <dbReference type="ARBA" id="ARBA00022630"/>
    </source>
</evidence>
<dbReference type="Gene3D" id="1.20.140.10">
    <property type="entry name" value="Butyryl-CoA Dehydrogenase, subunit A, domain 3"/>
    <property type="match status" value="1"/>
</dbReference>
<dbReference type="AlphaFoldDB" id="A0A6J7RYI3"/>
<organism evidence="9">
    <name type="scientific">freshwater metagenome</name>
    <dbReference type="NCBI Taxonomy" id="449393"/>
    <lineage>
        <taxon>unclassified sequences</taxon>
        <taxon>metagenomes</taxon>
        <taxon>ecological metagenomes</taxon>
    </lineage>
</organism>
<dbReference type="GO" id="GO:0005886">
    <property type="term" value="C:plasma membrane"/>
    <property type="evidence" value="ECO:0007669"/>
    <property type="project" value="TreeGrafter"/>
</dbReference>
<evidence type="ECO:0000259" key="6">
    <source>
        <dbReference type="Pfam" id="PF00441"/>
    </source>
</evidence>
<dbReference type="Pfam" id="PF02771">
    <property type="entry name" value="Acyl-CoA_dh_N"/>
    <property type="match status" value="1"/>
</dbReference>
<evidence type="ECO:0000256" key="5">
    <source>
        <dbReference type="ARBA" id="ARBA00023002"/>
    </source>
</evidence>
<dbReference type="SUPFAM" id="SSF47203">
    <property type="entry name" value="Acyl-CoA dehydrogenase C-terminal domain-like"/>
    <property type="match status" value="1"/>
</dbReference>
<reference evidence="9" key="1">
    <citation type="submission" date="2020-05" db="EMBL/GenBank/DDBJ databases">
        <authorList>
            <person name="Chiriac C."/>
            <person name="Salcher M."/>
            <person name="Ghai R."/>
            <person name="Kavagutti S V."/>
        </authorList>
    </citation>
    <scope>NUCLEOTIDE SEQUENCE</scope>
</reference>
<comment type="cofactor">
    <cofactor evidence="1">
        <name>FAD</name>
        <dbReference type="ChEBI" id="CHEBI:57692"/>
    </cofactor>
</comment>
<comment type="similarity">
    <text evidence="2">Belongs to the acyl-CoA dehydrogenase family.</text>
</comment>
<dbReference type="GO" id="GO:0050660">
    <property type="term" value="F:flavin adenine dinucleotide binding"/>
    <property type="evidence" value="ECO:0007669"/>
    <property type="project" value="InterPro"/>
</dbReference>
<dbReference type="GO" id="GO:0016627">
    <property type="term" value="F:oxidoreductase activity, acting on the CH-CH group of donors"/>
    <property type="evidence" value="ECO:0007669"/>
    <property type="project" value="InterPro"/>
</dbReference>
<sequence>MDFEFSEDQQAFNKEVIAFCDDHDTIEIFDVTRENMAQIVDTPERRAFMKEVGHKGWLGMTWPTEYGGQEGEGVYEYILNEELAGRGGPQIGKGVGIIGKTLIAHGSDFLKDMFLPMILENDVEFAVGYSEPNAGSDAASMRMKGVPHTNSDGKTGWLVNGQKTWTTSAHFAEWYWCGVRTDQDNKHLGISLMLIPMDDPGITINGIWTMGDERTNEVWLDNVFVPDEFVVGEVNYGFKYISQALDLERFTMFTYAPIKQRLDLLTEYVRTTVRDGEPLKNDPVVRARMASLHTEAEVARVMGLKFVAAAVKVEALVRAGKEYQPPTVIASEYKLFATELSRRLADASMDIGGPGSQLRVKTEDAPMAGRSESTYRYTVIDTIGGGSSEIQKNIIARRGLGLPKNF</sequence>
<feature type="domain" description="Acyl-CoA dehydrogenase/oxidase C-terminal" evidence="6">
    <location>
        <begin position="236"/>
        <end position="399"/>
    </location>
</feature>
<dbReference type="EMBL" id="CAFBPW010000087">
    <property type="protein sequence ID" value="CAB5033662.1"/>
    <property type="molecule type" value="Genomic_DNA"/>
</dbReference>
<dbReference type="Pfam" id="PF02770">
    <property type="entry name" value="Acyl-CoA_dh_M"/>
    <property type="match status" value="1"/>
</dbReference>
<dbReference type="PANTHER" id="PTHR43292:SF3">
    <property type="entry name" value="ACYL-COA DEHYDROGENASE FADE29"/>
    <property type="match status" value="1"/>
</dbReference>
<dbReference type="InterPro" id="IPR046373">
    <property type="entry name" value="Acyl-CoA_Oxase/DH_mid-dom_sf"/>
</dbReference>